<organism evidence="3 4">
    <name type="scientific">Oryza sativa subsp. japonica</name>
    <name type="common">Rice</name>
    <dbReference type="NCBI Taxonomy" id="39947"/>
    <lineage>
        <taxon>Eukaryota</taxon>
        <taxon>Viridiplantae</taxon>
        <taxon>Streptophyta</taxon>
        <taxon>Embryophyta</taxon>
        <taxon>Tracheophyta</taxon>
        <taxon>Spermatophyta</taxon>
        <taxon>Magnoliopsida</taxon>
        <taxon>Liliopsida</taxon>
        <taxon>Poales</taxon>
        <taxon>Poaceae</taxon>
        <taxon>BOP clade</taxon>
        <taxon>Oryzoideae</taxon>
        <taxon>Oryzeae</taxon>
        <taxon>Oryzinae</taxon>
        <taxon>Oryza</taxon>
        <taxon>Oryza sativa</taxon>
    </lineage>
</organism>
<dbReference type="Gene3D" id="3.20.20.80">
    <property type="entry name" value="Glycosidases"/>
    <property type="match status" value="1"/>
</dbReference>
<dbReference type="KEGG" id="dosa:Os11g0132000"/>
<feature type="chain" id="PRO_5002978805" evidence="1">
    <location>
        <begin position="18"/>
        <end position="79"/>
    </location>
</feature>
<dbReference type="Pfam" id="PF22848">
    <property type="entry name" value="ASD1_dom"/>
    <property type="match status" value="1"/>
</dbReference>
<gene>
    <name evidence="3" type="ordered locus">Os11g0132000</name>
</gene>
<evidence type="ECO:0000259" key="2">
    <source>
        <dbReference type="Pfam" id="PF22848"/>
    </source>
</evidence>
<dbReference type="InterPro" id="IPR017853">
    <property type="entry name" value="GH"/>
</dbReference>
<dbReference type="PANTHER" id="PTHR31776">
    <property type="entry name" value="ALPHA-L-ARABINOFURANOSIDASE 1"/>
    <property type="match status" value="1"/>
</dbReference>
<reference evidence="4" key="2">
    <citation type="journal article" date="2008" name="Nucleic Acids Res.">
        <title>The rice annotation project database (RAP-DB): 2008 update.</title>
        <authorList>
            <consortium name="The rice annotation project (RAP)"/>
        </authorList>
    </citation>
    <scope>GENOME REANNOTATION</scope>
    <source>
        <strain evidence="4">cv. Nipponbare</strain>
    </source>
</reference>
<feature type="signal peptide" evidence="1">
    <location>
        <begin position="1"/>
        <end position="17"/>
    </location>
</feature>
<proteinExistence type="predicted"/>
<dbReference type="InterPro" id="IPR055235">
    <property type="entry name" value="ASD1_cat"/>
</dbReference>
<accession>C7J9D3</accession>
<dbReference type="PANTHER" id="PTHR31776:SF25">
    <property type="entry name" value="NON-REDUCING END ALPHA-L-ARABINOFURANOSIDASE"/>
    <property type="match status" value="1"/>
</dbReference>
<dbReference type="SUPFAM" id="SSF51445">
    <property type="entry name" value="(Trans)glycosidases"/>
    <property type="match status" value="1"/>
</dbReference>
<dbReference type="EMBL" id="AP008217">
    <property type="protein sequence ID" value="BAH95062.1"/>
    <property type="molecule type" value="Genomic_DNA"/>
</dbReference>
<name>C7J9D3_ORYSJ</name>
<evidence type="ECO:0000256" key="1">
    <source>
        <dbReference type="SAM" id="SignalP"/>
    </source>
</evidence>
<dbReference type="Proteomes" id="UP000000763">
    <property type="component" value="Chromosome 11"/>
</dbReference>
<feature type="domain" description="Alpha-L-arabinofuranosidase 1 catalytic" evidence="2">
    <location>
        <begin position="19"/>
        <end position="70"/>
    </location>
</feature>
<dbReference type="InterPro" id="IPR051563">
    <property type="entry name" value="Glycosyl_Hydrolase_51"/>
</dbReference>
<evidence type="ECO:0000313" key="3">
    <source>
        <dbReference type="EMBL" id="BAH95062.1"/>
    </source>
</evidence>
<protein>
    <submittedName>
        <fullName evidence="3">Os11g0132000 protein</fullName>
    </submittedName>
</protein>
<sequence length="79" mass="8810">GIAFIVIPCLLFRNTLIFLLQDAIDSLEFARGSKESTWGSVRAAMGHPEPFPLKYVALGNEDCEIFKPTYQGICKRVCC</sequence>
<feature type="non-terminal residue" evidence="3">
    <location>
        <position position="1"/>
    </location>
</feature>
<reference evidence="3 4" key="1">
    <citation type="journal article" date="2005" name="Nature">
        <title>The map-based sequence of the rice genome.</title>
        <authorList>
            <consortium name="International rice genome sequencing project (IRGSP)"/>
            <person name="Matsumoto T."/>
            <person name="Wu J."/>
            <person name="Kanamori H."/>
            <person name="Katayose Y."/>
            <person name="Fujisawa M."/>
            <person name="Namiki N."/>
            <person name="Mizuno H."/>
            <person name="Yamamoto K."/>
            <person name="Antonio B.A."/>
            <person name="Baba T."/>
            <person name="Sakata K."/>
            <person name="Nagamura Y."/>
            <person name="Aoki H."/>
            <person name="Arikawa K."/>
            <person name="Arita K."/>
            <person name="Bito T."/>
            <person name="Chiden Y."/>
            <person name="Fujitsuka N."/>
            <person name="Fukunaka R."/>
            <person name="Hamada M."/>
            <person name="Harada C."/>
            <person name="Hayashi A."/>
            <person name="Hijishita S."/>
            <person name="Honda M."/>
            <person name="Hosokawa S."/>
            <person name="Ichikawa Y."/>
            <person name="Idonuma A."/>
            <person name="Iijima M."/>
            <person name="Ikeda M."/>
            <person name="Ikeno M."/>
            <person name="Ito K."/>
            <person name="Ito S."/>
            <person name="Ito T."/>
            <person name="Ito Y."/>
            <person name="Ito Y."/>
            <person name="Iwabuchi A."/>
            <person name="Kamiya K."/>
            <person name="Karasawa W."/>
            <person name="Kurita K."/>
            <person name="Katagiri S."/>
            <person name="Kikuta A."/>
            <person name="Kobayashi H."/>
            <person name="Kobayashi N."/>
            <person name="Machita K."/>
            <person name="Maehara T."/>
            <person name="Masukawa M."/>
            <person name="Mizubayashi T."/>
            <person name="Mukai Y."/>
            <person name="Nagasaki H."/>
            <person name="Nagata Y."/>
            <person name="Naito S."/>
            <person name="Nakashima M."/>
            <person name="Nakama Y."/>
            <person name="Nakamichi Y."/>
            <person name="Nakamura M."/>
            <person name="Meguro A."/>
            <person name="Negishi M."/>
            <person name="Ohta I."/>
            <person name="Ohta T."/>
            <person name="Okamoto M."/>
            <person name="Ono N."/>
            <person name="Saji S."/>
            <person name="Sakaguchi M."/>
            <person name="Sakai K."/>
            <person name="Shibata M."/>
            <person name="Shimokawa T."/>
            <person name="Song J."/>
            <person name="Takazaki Y."/>
            <person name="Terasawa K."/>
            <person name="Tsugane M."/>
            <person name="Tsuji K."/>
            <person name="Ueda S."/>
            <person name="Waki K."/>
            <person name="Yamagata H."/>
            <person name="Yamamoto M."/>
            <person name="Yamamoto S."/>
            <person name="Yamane H."/>
            <person name="Yoshiki S."/>
            <person name="Yoshihara R."/>
            <person name="Yukawa K."/>
            <person name="Zhong H."/>
            <person name="Yano M."/>
            <person name="Yuan Q."/>
            <person name="Ouyang S."/>
            <person name="Liu J."/>
            <person name="Jones K.M."/>
            <person name="Gansberger K."/>
            <person name="Moffat K."/>
            <person name="Hill J."/>
            <person name="Bera J."/>
            <person name="Fadrosh D."/>
            <person name="Jin S."/>
            <person name="Johri S."/>
            <person name="Kim M."/>
            <person name="Overton L."/>
            <person name="Reardon M."/>
            <person name="Tsitrin T."/>
            <person name="Vuong H."/>
            <person name="Weaver B."/>
            <person name="Ciecko A."/>
            <person name="Tallon L."/>
            <person name="Jackson J."/>
            <person name="Pai G."/>
            <person name="Aken S.V."/>
            <person name="Utterback T."/>
            <person name="Reidmuller S."/>
            <person name="Feldblyum T."/>
            <person name="Hsiao J."/>
            <person name="Zismann V."/>
            <person name="Iobst S."/>
            <person name="de Vazeille A.R."/>
            <person name="Buell C.R."/>
            <person name="Ying K."/>
            <person name="Li Y."/>
            <person name="Lu T."/>
            <person name="Huang Y."/>
            <person name="Zhao Q."/>
            <person name="Feng Q."/>
            <person name="Zhang L."/>
            <person name="Zhu J."/>
            <person name="Weng Q."/>
            <person name="Mu J."/>
            <person name="Lu Y."/>
            <person name="Fan D."/>
            <person name="Liu Y."/>
            <person name="Guan J."/>
            <person name="Zhang Y."/>
            <person name="Yu S."/>
            <person name="Liu X."/>
            <person name="Zhang Y."/>
            <person name="Hong G."/>
            <person name="Han B."/>
            <person name="Choisne N."/>
            <person name="Demange N."/>
            <person name="Orjeda G."/>
            <person name="Samain S."/>
            <person name="Cattolico L."/>
            <person name="Pelletier E."/>
            <person name="Couloux A."/>
            <person name="Segurens B."/>
            <person name="Wincker P."/>
            <person name="D'Hont A."/>
            <person name="Scarpelli C."/>
            <person name="Weissenbach J."/>
            <person name="Salanoubat M."/>
            <person name="Quetier F."/>
            <person name="Yu Y."/>
            <person name="Kim H.R."/>
            <person name="Rambo T."/>
            <person name="Currie J."/>
            <person name="Collura K."/>
            <person name="Luo M."/>
            <person name="Yang T."/>
            <person name="Ammiraju J.S.S."/>
            <person name="Engler F."/>
            <person name="Soderlund C."/>
            <person name="Wing R.A."/>
            <person name="Palmer L.E."/>
            <person name="de la Bastide M."/>
            <person name="Spiegel L."/>
            <person name="Nascimento L."/>
            <person name="Zutavern T."/>
            <person name="O'Shaughnessy A."/>
            <person name="Dike S."/>
            <person name="Dedhia N."/>
            <person name="Preston R."/>
            <person name="Balija V."/>
            <person name="McCombie W.R."/>
            <person name="Chow T."/>
            <person name="Chen H."/>
            <person name="Chung M."/>
            <person name="Chen C."/>
            <person name="Shaw J."/>
            <person name="Wu H."/>
            <person name="Hsiao K."/>
            <person name="Chao Y."/>
            <person name="Chu M."/>
            <person name="Cheng C."/>
            <person name="Hour A."/>
            <person name="Lee P."/>
            <person name="Lin S."/>
            <person name="Lin Y."/>
            <person name="Liou J."/>
            <person name="Liu S."/>
            <person name="Hsing Y."/>
            <person name="Raghuvanshi S."/>
            <person name="Mohanty A."/>
            <person name="Bharti A.K."/>
            <person name="Gaur A."/>
            <person name="Gupta V."/>
            <person name="Kumar D."/>
            <person name="Ravi V."/>
            <person name="Vij S."/>
            <person name="Kapur A."/>
            <person name="Khurana P."/>
            <person name="Khurana P."/>
            <person name="Khurana J.P."/>
            <person name="Tyagi A.K."/>
            <person name="Gaikwad K."/>
            <person name="Singh A."/>
            <person name="Dalal V."/>
            <person name="Srivastava S."/>
            <person name="Dixit A."/>
            <person name="Pal A.K."/>
            <person name="Ghazi I.A."/>
            <person name="Yadav M."/>
            <person name="Pandit A."/>
            <person name="Bhargava A."/>
            <person name="Sureshbabu K."/>
            <person name="Batra K."/>
            <person name="Sharma T.R."/>
            <person name="Mohapatra T."/>
            <person name="Singh N.K."/>
            <person name="Messing J."/>
            <person name="Nelson A.B."/>
            <person name="Fuks G."/>
            <person name="Kavchok S."/>
            <person name="Keizer G."/>
            <person name="Linton E."/>
            <person name="Llaca V."/>
            <person name="Song R."/>
            <person name="Tanyolac B."/>
            <person name="Young S."/>
            <person name="Ho-Il K."/>
            <person name="Hahn J.H."/>
            <person name="Sangsakoo G."/>
            <person name="Vanavichit A."/>
            <person name="de Mattos Luiz.A.T."/>
            <person name="Zimmer P.D."/>
            <person name="Malone G."/>
            <person name="Dellagostin O."/>
            <person name="de Oliveira A.C."/>
            <person name="Bevan M."/>
            <person name="Bancroft I."/>
            <person name="Minx P."/>
            <person name="Cordum H."/>
            <person name="Wilson R."/>
            <person name="Cheng Z."/>
            <person name="Jin W."/>
            <person name="Jiang J."/>
            <person name="Leong S.A."/>
            <person name="Iwama H."/>
            <person name="Gojobori T."/>
            <person name="Itoh T."/>
            <person name="Niimura Y."/>
            <person name="Fujii Y."/>
            <person name="Habara T."/>
            <person name="Sakai H."/>
            <person name="Sato Y."/>
            <person name="Wilson G."/>
            <person name="Kumar K."/>
            <person name="McCouch S."/>
            <person name="Juretic N."/>
            <person name="Hoen D."/>
            <person name="Wright S."/>
            <person name="Bruskiewich R."/>
            <person name="Bureau T."/>
            <person name="Miyao A."/>
            <person name="Hirochika H."/>
            <person name="Nishikawa T."/>
            <person name="Kadowaki K."/>
            <person name="Sugiura M."/>
            <person name="Burr B."/>
            <person name="Sasaki T."/>
        </authorList>
    </citation>
    <scope>NUCLEOTIDE SEQUENCE [LARGE SCALE GENOMIC DNA]</scope>
    <source>
        <strain evidence="4">cv. Nipponbare</strain>
    </source>
</reference>
<evidence type="ECO:0000313" key="4">
    <source>
        <dbReference type="Proteomes" id="UP000000763"/>
    </source>
</evidence>
<dbReference type="AlphaFoldDB" id="C7J9D3"/>
<keyword evidence="1" id="KW-0732">Signal</keyword>